<sequence>MSFLSHDPHPWPERTWRRTEDGLLRPRSTVLVAGEDDLPVAVLRRCVRCDDVIVAGPLVTLEDVLPEARELRPDLVLLCGTTDDPRLHAAMHALYAGGGPSRVALLVRLGSLVRCLPMGDFDPALDRLLLHLAGETAEGRAAR</sequence>
<name>A0A2T4ULH5_9ACTN</name>
<dbReference type="OrthoDB" id="3465773at2"/>
<reference evidence="1 2" key="1">
    <citation type="submission" date="2018-03" db="EMBL/GenBank/DDBJ databases">
        <title>Aquarubrobacter algicola gen. nov., sp. nov., a novel actinobacterium isolated from shallow eutrophic lake during the end of cyanobacterial harmful algal blooms.</title>
        <authorList>
            <person name="Chun S.J."/>
        </authorList>
    </citation>
    <scope>NUCLEOTIDE SEQUENCE [LARGE SCALE GENOMIC DNA]</scope>
    <source>
        <strain evidence="1 2">Seoho-28</strain>
    </source>
</reference>
<dbReference type="Proteomes" id="UP000240739">
    <property type="component" value="Unassembled WGS sequence"/>
</dbReference>
<keyword evidence="2" id="KW-1185">Reference proteome</keyword>
<proteinExistence type="predicted"/>
<comment type="caution">
    <text evidence="1">The sequence shown here is derived from an EMBL/GenBank/DDBJ whole genome shotgun (WGS) entry which is preliminary data.</text>
</comment>
<accession>A0A2T4ULH5</accession>
<dbReference type="RefSeq" id="WP_107568726.1">
    <property type="nucleotide sequence ID" value="NZ_PYYB01000001.1"/>
</dbReference>
<protein>
    <submittedName>
        <fullName evidence="1">Uncharacterized protein</fullName>
    </submittedName>
</protein>
<organism evidence="1 2">
    <name type="scientific">Paraconexibacter algicola</name>
    <dbReference type="NCBI Taxonomy" id="2133960"/>
    <lineage>
        <taxon>Bacteria</taxon>
        <taxon>Bacillati</taxon>
        <taxon>Actinomycetota</taxon>
        <taxon>Thermoleophilia</taxon>
        <taxon>Solirubrobacterales</taxon>
        <taxon>Paraconexibacteraceae</taxon>
        <taxon>Paraconexibacter</taxon>
    </lineage>
</organism>
<dbReference type="AlphaFoldDB" id="A0A2T4ULH5"/>
<gene>
    <name evidence="1" type="ORF">C7Y72_10710</name>
</gene>
<dbReference type="EMBL" id="PYYB01000001">
    <property type="protein sequence ID" value="PTL60081.1"/>
    <property type="molecule type" value="Genomic_DNA"/>
</dbReference>
<evidence type="ECO:0000313" key="2">
    <source>
        <dbReference type="Proteomes" id="UP000240739"/>
    </source>
</evidence>
<evidence type="ECO:0000313" key="1">
    <source>
        <dbReference type="EMBL" id="PTL60081.1"/>
    </source>
</evidence>